<reference evidence="3" key="1">
    <citation type="submission" date="2020-05" db="EMBL/GenBank/DDBJ databases">
        <title>WGS assembly of Panicum virgatum.</title>
        <authorList>
            <person name="Lovell J.T."/>
            <person name="Jenkins J."/>
            <person name="Shu S."/>
            <person name="Juenger T.E."/>
            <person name="Schmutz J."/>
        </authorList>
    </citation>
    <scope>NUCLEOTIDE SEQUENCE</scope>
    <source>
        <strain evidence="3">AP13</strain>
    </source>
</reference>
<comment type="caution">
    <text evidence="3">The sequence shown here is derived from an EMBL/GenBank/DDBJ whole genome shotgun (WGS) entry which is preliminary data.</text>
</comment>
<dbReference type="InterPro" id="IPR001878">
    <property type="entry name" value="Znf_CCHC"/>
</dbReference>
<name>A0A8T0W4R0_PANVG</name>
<feature type="compositionally biased region" description="Low complexity" evidence="1">
    <location>
        <begin position="73"/>
        <end position="95"/>
    </location>
</feature>
<dbReference type="Gene3D" id="4.10.60.10">
    <property type="entry name" value="Zinc finger, CCHC-type"/>
    <property type="match status" value="1"/>
</dbReference>
<feature type="domain" description="CCHC-type" evidence="2">
    <location>
        <begin position="147"/>
        <end position="163"/>
    </location>
</feature>
<protein>
    <recommendedName>
        <fullName evidence="2">CCHC-type domain-containing protein</fullName>
    </recommendedName>
</protein>
<organism evidence="3 4">
    <name type="scientific">Panicum virgatum</name>
    <name type="common">Blackwell switchgrass</name>
    <dbReference type="NCBI Taxonomy" id="38727"/>
    <lineage>
        <taxon>Eukaryota</taxon>
        <taxon>Viridiplantae</taxon>
        <taxon>Streptophyta</taxon>
        <taxon>Embryophyta</taxon>
        <taxon>Tracheophyta</taxon>
        <taxon>Spermatophyta</taxon>
        <taxon>Magnoliopsida</taxon>
        <taxon>Liliopsida</taxon>
        <taxon>Poales</taxon>
        <taxon>Poaceae</taxon>
        <taxon>PACMAD clade</taxon>
        <taxon>Panicoideae</taxon>
        <taxon>Panicodae</taxon>
        <taxon>Paniceae</taxon>
        <taxon>Panicinae</taxon>
        <taxon>Panicum</taxon>
        <taxon>Panicum sect. Hiantes</taxon>
    </lineage>
</organism>
<feature type="compositionally biased region" description="Basic residues" evidence="1">
    <location>
        <begin position="202"/>
        <end position="214"/>
    </location>
</feature>
<evidence type="ECO:0000313" key="3">
    <source>
        <dbReference type="EMBL" id="KAG2642375.1"/>
    </source>
</evidence>
<gene>
    <name evidence="3" type="ORF">PVAP13_2KG216930</name>
</gene>
<dbReference type="PANTHER" id="PTHR33087:SF51">
    <property type="entry name" value="CCHC-TYPE DOMAIN-CONTAINING PROTEIN"/>
    <property type="match status" value="1"/>
</dbReference>
<evidence type="ECO:0000313" key="4">
    <source>
        <dbReference type="Proteomes" id="UP000823388"/>
    </source>
</evidence>
<feature type="non-terminal residue" evidence="3">
    <location>
        <position position="419"/>
    </location>
</feature>
<dbReference type="Proteomes" id="UP000823388">
    <property type="component" value="Chromosome 2K"/>
</dbReference>
<dbReference type="GO" id="GO:0003676">
    <property type="term" value="F:nucleic acid binding"/>
    <property type="evidence" value="ECO:0007669"/>
    <property type="project" value="InterPro"/>
</dbReference>
<dbReference type="GO" id="GO:0008270">
    <property type="term" value="F:zinc ion binding"/>
    <property type="evidence" value="ECO:0007669"/>
    <property type="project" value="InterPro"/>
</dbReference>
<feature type="region of interest" description="Disordered" evidence="1">
    <location>
        <begin position="199"/>
        <end position="245"/>
    </location>
</feature>
<dbReference type="AlphaFoldDB" id="A0A8T0W4R0"/>
<accession>A0A8T0W4R0</accession>
<dbReference type="PANTHER" id="PTHR33087">
    <property type="entry name" value="OS07G0539200 PROTEIN"/>
    <property type="match status" value="1"/>
</dbReference>
<feature type="non-terminal residue" evidence="3">
    <location>
        <position position="1"/>
    </location>
</feature>
<keyword evidence="4" id="KW-1185">Reference proteome</keyword>
<dbReference type="InterPro" id="IPR036875">
    <property type="entry name" value="Znf_CCHC_sf"/>
</dbReference>
<dbReference type="SUPFAM" id="SSF57756">
    <property type="entry name" value="Retrovirus zinc finger-like domains"/>
    <property type="match status" value="1"/>
</dbReference>
<dbReference type="EMBL" id="CM029039">
    <property type="protein sequence ID" value="KAG2642375.1"/>
    <property type="molecule type" value="Genomic_DNA"/>
</dbReference>
<proteinExistence type="predicted"/>
<feature type="compositionally biased region" description="Low complexity" evidence="1">
    <location>
        <begin position="1"/>
        <end position="15"/>
    </location>
</feature>
<feature type="domain" description="CCHC-type" evidence="2">
    <location>
        <begin position="166"/>
        <end position="182"/>
    </location>
</feature>
<evidence type="ECO:0000259" key="2">
    <source>
        <dbReference type="SMART" id="SM00343"/>
    </source>
</evidence>
<sequence length="419" mass="45356">LPPTSTADPAATPLSPTLPPSPAATLTTSPARGTPELRGRSKAQRWVRDSPPTGKSGGATPISFKEALLLGIAARASPQSPRSTPRSSPRGSRPRIVVRDAPRQRRSPATVPDTDGWVTAVCRKSRLAVRRAERRPPRPVPVDLRGKCFNCFSPWHRASSCKSSTRCFICHKSGHRSYICPSRGGDVYSHGCPGGSYAGYSGRRRARKRSRRGGHGQPSSNSNPGDLPSPASSDDDHLITDAGHSLRPRRVIQRSSVIAQREELLAERALVLSVVADDPGGLFESILPAIAQRFEIEERSLSLSPLGLASLLLISPDEQSASRILNDGRALIIPACRIHAKRWTRFLSSTAGNLPCATEIELRGIPAHAWDVHVDTASQLLNDCCLPCGILPGMEGRRDVLRLRAWCSSPRDIPPEMDL</sequence>
<evidence type="ECO:0000256" key="1">
    <source>
        <dbReference type="SAM" id="MobiDB-lite"/>
    </source>
</evidence>
<feature type="region of interest" description="Disordered" evidence="1">
    <location>
        <begin position="1"/>
        <end position="114"/>
    </location>
</feature>
<dbReference type="SMART" id="SM00343">
    <property type="entry name" value="ZnF_C2HC"/>
    <property type="match status" value="2"/>
</dbReference>
<dbReference type="InterPro" id="IPR053253">
    <property type="entry name" value="Sex_diff_modulator"/>
</dbReference>